<sequence length="23" mass="2831">MKYRIKELESVQNIEKKLKLILN</sequence>
<protein>
    <submittedName>
        <fullName evidence="1">Uncharacterized protein</fullName>
    </submittedName>
</protein>
<proteinExistence type="predicted"/>
<name>A0A0F9B9F6_9ZZZZ</name>
<feature type="non-terminal residue" evidence="1">
    <location>
        <position position="23"/>
    </location>
</feature>
<gene>
    <name evidence="1" type="ORF">LCGC14_2477360</name>
</gene>
<dbReference type="EMBL" id="LAZR01038939">
    <property type="protein sequence ID" value="KKL18255.1"/>
    <property type="molecule type" value="Genomic_DNA"/>
</dbReference>
<organism evidence="1">
    <name type="scientific">marine sediment metagenome</name>
    <dbReference type="NCBI Taxonomy" id="412755"/>
    <lineage>
        <taxon>unclassified sequences</taxon>
        <taxon>metagenomes</taxon>
        <taxon>ecological metagenomes</taxon>
    </lineage>
</organism>
<dbReference type="AlphaFoldDB" id="A0A0F9B9F6"/>
<reference evidence="1" key="1">
    <citation type="journal article" date="2015" name="Nature">
        <title>Complex archaea that bridge the gap between prokaryotes and eukaryotes.</title>
        <authorList>
            <person name="Spang A."/>
            <person name="Saw J.H."/>
            <person name="Jorgensen S.L."/>
            <person name="Zaremba-Niedzwiedzka K."/>
            <person name="Martijn J."/>
            <person name="Lind A.E."/>
            <person name="van Eijk R."/>
            <person name="Schleper C."/>
            <person name="Guy L."/>
            <person name="Ettema T.J."/>
        </authorList>
    </citation>
    <scope>NUCLEOTIDE SEQUENCE</scope>
</reference>
<accession>A0A0F9B9F6</accession>
<comment type="caution">
    <text evidence="1">The sequence shown here is derived from an EMBL/GenBank/DDBJ whole genome shotgun (WGS) entry which is preliminary data.</text>
</comment>
<evidence type="ECO:0000313" key="1">
    <source>
        <dbReference type="EMBL" id="KKL18255.1"/>
    </source>
</evidence>